<keyword evidence="4 8" id="KW-0812">Transmembrane</keyword>
<dbReference type="InterPro" id="IPR012910">
    <property type="entry name" value="Plug_dom"/>
</dbReference>
<dbReference type="Pfam" id="PF07715">
    <property type="entry name" value="Plug"/>
    <property type="match status" value="1"/>
</dbReference>
<dbReference type="EMBL" id="JBHLWO010000002">
    <property type="protein sequence ID" value="MFC0318782.1"/>
    <property type="molecule type" value="Genomic_DNA"/>
</dbReference>
<organism evidence="10 11">
    <name type="scientific">Olivibacter oleidegradans</name>
    <dbReference type="NCBI Taxonomy" id="760123"/>
    <lineage>
        <taxon>Bacteria</taxon>
        <taxon>Pseudomonadati</taxon>
        <taxon>Bacteroidota</taxon>
        <taxon>Sphingobacteriia</taxon>
        <taxon>Sphingobacteriales</taxon>
        <taxon>Sphingobacteriaceae</taxon>
        <taxon>Olivibacter</taxon>
    </lineage>
</organism>
<dbReference type="SUPFAM" id="SSF56935">
    <property type="entry name" value="Porins"/>
    <property type="match status" value="1"/>
</dbReference>
<reference evidence="10 11" key="1">
    <citation type="submission" date="2024-09" db="EMBL/GenBank/DDBJ databases">
        <authorList>
            <person name="Sun Q."/>
            <person name="Mori K."/>
        </authorList>
    </citation>
    <scope>NUCLEOTIDE SEQUENCE [LARGE SCALE GENOMIC DNA]</scope>
    <source>
        <strain evidence="10 11">CCM 7765</strain>
    </source>
</reference>
<evidence type="ECO:0000256" key="7">
    <source>
        <dbReference type="ARBA" id="ARBA00023237"/>
    </source>
</evidence>
<comment type="similarity">
    <text evidence="8">Belongs to the TonB-dependent receptor family.</text>
</comment>
<dbReference type="RefSeq" id="WP_130857321.1">
    <property type="nucleotide sequence ID" value="NZ_JBHLWO010000002.1"/>
</dbReference>
<dbReference type="Gene3D" id="2.40.170.20">
    <property type="entry name" value="TonB-dependent receptor, beta-barrel domain"/>
    <property type="match status" value="1"/>
</dbReference>
<dbReference type="PANTHER" id="PTHR30069">
    <property type="entry name" value="TONB-DEPENDENT OUTER MEMBRANE RECEPTOR"/>
    <property type="match status" value="1"/>
</dbReference>
<dbReference type="InterPro" id="IPR011662">
    <property type="entry name" value="Secretin/TonB_short_N"/>
</dbReference>
<feature type="domain" description="Secretin/TonB short N-terminal" evidence="9">
    <location>
        <begin position="66"/>
        <end position="117"/>
    </location>
</feature>
<dbReference type="NCBIfam" id="TIGR04056">
    <property type="entry name" value="OMP_RagA_SusC"/>
    <property type="match status" value="1"/>
</dbReference>
<dbReference type="SMART" id="SM00965">
    <property type="entry name" value="STN"/>
    <property type="match status" value="1"/>
</dbReference>
<dbReference type="SUPFAM" id="SSF49464">
    <property type="entry name" value="Carboxypeptidase regulatory domain-like"/>
    <property type="match status" value="1"/>
</dbReference>
<evidence type="ECO:0000256" key="3">
    <source>
        <dbReference type="ARBA" id="ARBA00022452"/>
    </source>
</evidence>
<comment type="subcellular location">
    <subcellularLocation>
        <location evidence="1 8">Cell outer membrane</location>
        <topology evidence="1 8">Multi-pass membrane protein</topology>
    </subcellularLocation>
</comment>
<keyword evidence="11" id="KW-1185">Reference proteome</keyword>
<keyword evidence="6 8" id="KW-0472">Membrane</keyword>
<comment type="caution">
    <text evidence="10">The sequence shown here is derived from an EMBL/GenBank/DDBJ whole genome shotgun (WGS) entry which is preliminary data.</text>
</comment>
<dbReference type="NCBIfam" id="TIGR04057">
    <property type="entry name" value="SusC_RagA_signa"/>
    <property type="match status" value="1"/>
</dbReference>
<dbReference type="InterPro" id="IPR039426">
    <property type="entry name" value="TonB-dep_rcpt-like"/>
</dbReference>
<dbReference type="Pfam" id="PF13715">
    <property type="entry name" value="CarbopepD_reg_2"/>
    <property type="match status" value="1"/>
</dbReference>
<evidence type="ECO:0000313" key="11">
    <source>
        <dbReference type="Proteomes" id="UP001589774"/>
    </source>
</evidence>
<dbReference type="Gene3D" id="2.60.40.1120">
    <property type="entry name" value="Carboxypeptidase-like, regulatory domain"/>
    <property type="match status" value="1"/>
</dbReference>
<name>A0ABV6HIR4_9SPHI</name>
<evidence type="ECO:0000259" key="9">
    <source>
        <dbReference type="SMART" id="SM00965"/>
    </source>
</evidence>
<evidence type="ECO:0000256" key="1">
    <source>
        <dbReference type="ARBA" id="ARBA00004571"/>
    </source>
</evidence>
<evidence type="ECO:0000256" key="2">
    <source>
        <dbReference type="ARBA" id="ARBA00022448"/>
    </source>
</evidence>
<evidence type="ECO:0000256" key="4">
    <source>
        <dbReference type="ARBA" id="ARBA00022692"/>
    </source>
</evidence>
<dbReference type="InterPro" id="IPR023996">
    <property type="entry name" value="TonB-dep_OMP_SusC/RagA"/>
</dbReference>
<dbReference type="Gene3D" id="2.170.130.10">
    <property type="entry name" value="TonB-dependent receptor, plug domain"/>
    <property type="match status" value="1"/>
</dbReference>
<dbReference type="PANTHER" id="PTHR30069:SF29">
    <property type="entry name" value="HEMOGLOBIN AND HEMOGLOBIN-HAPTOGLOBIN-BINDING PROTEIN 1-RELATED"/>
    <property type="match status" value="1"/>
</dbReference>
<keyword evidence="7 8" id="KW-0998">Cell outer membrane</keyword>
<accession>A0ABV6HIR4</accession>
<evidence type="ECO:0000256" key="5">
    <source>
        <dbReference type="ARBA" id="ARBA00022729"/>
    </source>
</evidence>
<keyword evidence="3 8" id="KW-1134">Transmembrane beta strand</keyword>
<dbReference type="InterPro" id="IPR037066">
    <property type="entry name" value="Plug_dom_sf"/>
</dbReference>
<dbReference type="InterPro" id="IPR008969">
    <property type="entry name" value="CarboxyPept-like_regulatory"/>
</dbReference>
<proteinExistence type="inferred from homology"/>
<gene>
    <name evidence="10" type="ORF">ACFFI0_10705</name>
</gene>
<dbReference type="Pfam" id="PF07660">
    <property type="entry name" value="STN"/>
    <property type="match status" value="1"/>
</dbReference>
<dbReference type="PROSITE" id="PS52016">
    <property type="entry name" value="TONB_DEPENDENT_REC_3"/>
    <property type="match status" value="1"/>
</dbReference>
<sequence>MRINPRTSTTIRSCLLGLIIILTAIHVQTFAKQPESTLDLSKRINLSVKGQALLQALKLIEEKAAIKFIYSKQIIDLSQRVFIEVQQESLQRVLDQLLTAKNIQYKVIENRIVLGKSIPGLNQEIEVKGLVTDAQGQGIPGVSVRLKGSTKGTVTGADGAYQLKVEGTGELEFSYMGYVGQTVAIGGRHVVNVQLVEDNQALSEVVVTALGISREKKALAYSVAEVGGDQLTQAKEVNVANALVGKVAGVDVSGMATGPGGSSRVIIRGNGSLSGNNQPLYVINGMPMDNSTPGGSTSSTGMGWNIDRGDGIAGINPDDIESISVLKGGPASALYGSRAANGVILITTKKGVAQKGLGIEFNSTSTFERPSMYPEWQYEYGQGIDGRKPTTQDEAIATGRLSYGARMDGQPYVQFDGVERPYSPEKNNPQQFYETGQTYINSLALYGGSEDLRYRASVSNTDAQAIVPNSTYKRLTTNLSVNANIGKKLHLEAVSQYNYDQGKNRPKVGYANDNPAWAVYMLANTVDIMSLAPGYDAEGNEVRWNPVAEAPNSWFVVNRYRNHDKKNRYIMQGSLQYDILDNLFIKGSASRDYYNSEFEAIQPTGTAFRPLGAYQSLRATSSETNYMFTLNYNTSFRDFSLSAMAGGNIQRNEYDLTTIEGSEFRVPNFYSYTNLNILTTTPLYQKTGINSIFGSADIGYKGLAYLTFTGRQDWFSTLSPQNNSIFYPSVGGTFVLSEALSFPKSISGLKLRGSWAQVGGATPTAYILNESYSMVQGGHNGRPVQELTSDLVNNPGLRPLTSTTYEFGLDAQFFNGRLGADLTFYNRKTTDDIVESNISQASGYNRALLNVGELNNRGIEVLLSGAPIKKENFSWDATYNISYNKSEIQQLAEGLDAIVVGDGVGGGSIRNVVGRPYGALWGYRKLTDENGQVVYNPESGYAVRGPLEEIGQGVPPLIMGLNNTFRYKDFSLNVLIDGKFGGMMYSNMYQYAYRFGLPEETLPGRETGLTVTGVDPEGNPFSKTWAPQDIDTYYDNDKFYTSMFMFDNDFVKLRQVILSYNLPIEKFRWAKLQGATISLVGRNLLTLYHDKRNKYFDPESSYTNSNAQGLEAFGVPRTRSFGINLIVKF</sequence>
<dbReference type="InterPro" id="IPR036942">
    <property type="entry name" value="Beta-barrel_TonB_sf"/>
</dbReference>
<evidence type="ECO:0000313" key="10">
    <source>
        <dbReference type="EMBL" id="MFC0318782.1"/>
    </source>
</evidence>
<keyword evidence="5" id="KW-0732">Signal</keyword>
<protein>
    <submittedName>
        <fullName evidence="10">SusC/RagA family TonB-linked outer membrane protein</fullName>
    </submittedName>
</protein>
<keyword evidence="2 8" id="KW-0813">Transport</keyword>
<dbReference type="InterPro" id="IPR023997">
    <property type="entry name" value="TonB-dep_OMP_SusC/RagA_CS"/>
</dbReference>
<evidence type="ECO:0000256" key="8">
    <source>
        <dbReference type="PROSITE-ProRule" id="PRU01360"/>
    </source>
</evidence>
<evidence type="ECO:0000256" key="6">
    <source>
        <dbReference type="ARBA" id="ARBA00023136"/>
    </source>
</evidence>
<dbReference type="Proteomes" id="UP001589774">
    <property type="component" value="Unassembled WGS sequence"/>
</dbReference>